<comment type="similarity">
    <text evidence="2">Belongs to the plant DMP1 protein family.</text>
</comment>
<dbReference type="AlphaFoldDB" id="A0AAV5J658"/>
<reference evidence="7 8" key="1">
    <citation type="journal article" date="2021" name="Commun. Biol.">
        <title>The genome of Shorea leprosula (Dipterocarpaceae) highlights the ecological relevance of drought in aseasonal tropical rainforests.</title>
        <authorList>
            <person name="Ng K.K.S."/>
            <person name="Kobayashi M.J."/>
            <person name="Fawcett J.A."/>
            <person name="Hatakeyama M."/>
            <person name="Paape T."/>
            <person name="Ng C.H."/>
            <person name="Ang C.C."/>
            <person name="Tnah L.H."/>
            <person name="Lee C.T."/>
            <person name="Nishiyama T."/>
            <person name="Sese J."/>
            <person name="O'Brien M.J."/>
            <person name="Copetti D."/>
            <person name="Mohd Noor M.I."/>
            <person name="Ong R.C."/>
            <person name="Putra M."/>
            <person name="Sireger I.Z."/>
            <person name="Indrioko S."/>
            <person name="Kosugi Y."/>
            <person name="Izuno A."/>
            <person name="Isagi Y."/>
            <person name="Lee S.L."/>
            <person name="Shimizu K.K."/>
        </authorList>
    </citation>
    <scope>NUCLEOTIDE SEQUENCE [LARGE SCALE GENOMIC DNA]</scope>
    <source>
        <strain evidence="7">214</strain>
    </source>
</reference>
<dbReference type="Proteomes" id="UP001054252">
    <property type="component" value="Unassembled WGS sequence"/>
</dbReference>
<accession>A0AAV5J658</accession>
<evidence type="ECO:0000313" key="8">
    <source>
        <dbReference type="Proteomes" id="UP001054252"/>
    </source>
</evidence>
<dbReference type="InterPro" id="IPR007770">
    <property type="entry name" value="DMP"/>
</dbReference>
<evidence type="ECO:0000313" key="7">
    <source>
        <dbReference type="EMBL" id="GKV08922.1"/>
    </source>
</evidence>
<evidence type="ECO:0000256" key="2">
    <source>
        <dbReference type="ARBA" id="ARBA00008707"/>
    </source>
</evidence>
<evidence type="ECO:0000256" key="5">
    <source>
        <dbReference type="ARBA" id="ARBA00023136"/>
    </source>
</evidence>
<dbReference type="GO" id="GO:0010256">
    <property type="term" value="P:endomembrane system organization"/>
    <property type="evidence" value="ECO:0007669"/>
    <property type="project" value="TreeGrafter"/>
</dbReference>
<keyword evidence="4 6" id="KW-1133">Transmembrane helix</keyword>
<keyword evidence="5 6" id="KW-0472">Membrane</keyword>
<feature type="transmembrane region" description="Helical" evidence="6">
    <location>
        <begin position="20"/>
        <end position="37"/>
    </location>
</feature>
<dbReference type="GO" id="GO:0016020">
    <property type="term" value="C:membrane"/>
    <property type="evidence" value="ECO:0007669"/>
    <property type="project" value="UniProtKB-SubCell"/>
</dbReference>
<evidence type="ECO:0000256" key="3">
    <source>
        <dbReference type="ARBA" id="ARBA00022692"/>
    </source>
</evidence>
<name>A0AAV5J658_9ROSI</name>
<keyword evidence="3 6" id="KW-0812">Transmembrane</keyword>
<dbReference type="EMBL" id="BPVZ01000029">
    <property type="protein sequence ID" value="GKV08922.1"/>
    <property type="molecule type" value="Genomic_DNA"/>
</dbReference>
<proteinExistence type="inferred from homology"/>
<sequence length="177" mass="19541">MATVSKHNHKTLSTASNLANLLPTGNVLIFQALLPSFSNNGNCSLAHKYLTLGLIFICSLACFLPSFTDSFVHDDGKLYYGIATSYDVQHCFIPKAGPNEEALIDHESASGSWAFGQYPVHDFSRKRRGIGYGDMAIGSGTTAQEEKQPKDKPKDFVSLVWIEGGCVWFRKVFPLYQ</sequence>
<evidence type="ECO:0000256" key="6">
    <source>
        <dbReference type="SAM" id="Phobius"/>
    </source>
</evidence>
<comment type="subcellular location">
    <subcellularLocation>
        <location evidence="1">Membrane</location>
        <topology evidence="1">Multi-pass membrane protein</topology>
    </subcellularLocation>
</comment>
<dbReference type="PANTHER" id="PTHR31621">
    <property type="entry name" value="PROTEIN DMP3"/>
    <property type="match status" value="1"/>
</dbReference>
<dbReference type="Pfam" id="PF05078">
    <property type="entry name" value="DUF679"/>
    <property type="match status" value="1"/>
</dbReference>
<protein>
    <submittedName>
        <fullName evidence="7">Uncharacterized protein</fullName>
    </submittedName>
</protein>
<gene>
    <name evidence="7" type="ORF">SLEP1_g20492</name>
</gene>
<dbReference type="GO" id="GO:0005737">
    <property type="term" value="C:cytoplasm"/>
    <property type="evidence" value="ECO:0007669"/>
    <property type="project" value="UniProtKB-ARBA"/>
</dbReference>
<organism evidence="7 8">
    <name type="scientific">Rubroshorea leprosula</name>
    <dbReference type="NCBI Taxonomy" id="152421"/>
    <lineage>
        <taxon>Eukaryota</taxon>
        <taxon>Viridiplantae</taxon>
        <taxon>Streptophyta</taxon>
        <taxon>Embryophyta</taxon>
        <taxon>Tracheophyta</taxon>
        <taxon>Spermatophyta</taxon>
        <taxon>Magnoliopsida</taxon>
        <taxon>eudicotyledons</taxon>
        <taxon>Gunneridae</taxon>
        <taxon>Pentapetalae</taxon>
        <taxon>rosids</taxon>
        <taxon>malvids</taxon>
        <taxon>Malvales</taxon>
        <taxon>Dipterocarpaceae</taxon>
        <taxon>Rubroshorea</taxon>
    </lineage>
</organism>
<comment type="caution">
    <text evidence="7">The sequence shown here is derived from an EMBL/GenBank/DDBJ whole genome shotgun (WGS) entry which is preliminary data.</text>
</comment>
<dbReference type="PANTHER" id="PTHR31621:SF5">
    <property type="entry name" value="PROTEIN DMP10"/>
    <property type="match status" value="1"/>
</dbReference>
<evidence type="ECO:0000256" key="1">
    <source>
        <dbReference type="ARBA" id="ARBA00004141"/>
    </source>
</evidence>
<keyword evidence="8" id="KW-1185">Reference proteome</keyword>
<feature type="transmembrane region" description="Helical" evidence="6">
    <location>
        <begin position="49"/>
        <end position="67"/>
    </location>
</feature>
<evidence type="ECO:0000256" key="4">
    <source>
        <dbReference type="ARBA" id="ARBA00022989"/>
    </source>
</evidence>